<feature type="compositionally biased region" description="Basic residues" evidence="1">
    <location>
        <begin position="102"/>
        <end position="145"/>
    </location>
</feature>
<keyword evidence="3" id="KW-1185">Reference proteome</keyword>
<reference evidence="2 3" key="2">
    <citation type="journal article" date="2013" name="Plant Cell Physiol.">
        <title>Rice Annotation Project Database (RAP-DB): an integrative and interactive database for rice genomics.</title>
        <authorList>
            <person name="Sakai H."/>
            <person name="Lee S.S."/>
            <person name="Tanaka T."/>
            <person name="Numa H."/>
            <person name="Kim J."/>
            <person name="Kawahara Y."/>
            <person name="Wakimoto H."/>
            <person name="Yang C.C."/>
            <person name="Iwamoto M."/>
            <person name="Abe T."/>
            <person name="Yamada Y."/>
            <person name="Muto A."/>
            <person name="Inokuchi H."/>
            <person name="Ikemura T."/>
            <person name="Matsumoto T."/>
            <person name="Sasaki T."/>
            <person name="Itoh T."/>
        </authorList>
    </citation>
    <scope>NUCLEOTIDE SEQUENCE [LARGE SCALE GENOMIC DNA]</scope>
    <source>
        <strain evidence="3">cv. Nipponbare</strain>
    </source>
</reference>
<dbReference type="AlphaFoldDB" id="A0A0P0VKU1"/>
<dbReference type="EMBL" id="AP014958">
    <property type="protein sequence ID" value="BAS79402.1"/>
    <property type="molecule type" value="Genomic_DNA"/>
</dbReference>
<protein>
    <submittedName>
        <fullName evidence="2">Os02g0578500 protein</fullName>
    </submittedName>
</protein>
<dbReference type="GO" id="GO:0005634">
    <property type="term" value="C:nucleus"/>
    <property type="evidence" value="ECO:0000318"/>
    <property type="project" value="GO_Central"/>
</dbReference>
<name>A0A0P0VKU1_ORYSJ</name>
<dbReference type="Proteomes" id="UP000059680">
    <property type="component" value="Chromosome 2"/>
</dbReference>
<proteinExistence type="predicted"/>
<feature type="compositionally biased region" description="Basic and acidic residues" evidence="1">
    <location>
        <begin position="271"/>
        <end position="285"/>
    </location>
</feature>
<feature type="compositionally biased region" description="Low complexity" evidence="1">
    <location>
        <begin position="198"/>
        <end position="207"/>
    </location>
</feature>
<evidence type="ECO:0000256" key="1">
    <source>
        <dbReference type="SAM" id="MobiDB-lite"/>
    </source>
</evidence>
<feature type="region of interest" description="Disordered" evidence="1">
    <location>
        <begin position="80"/>
        <end position="321"/>
    </location>
</feature>
<dbReference type="InParanoid" id="A0A0P0VKU1"/>
<evidence type="ECO:0000313" key="2">
    <source>
        <dbReference type="EMBL" id="BAS79402.1"/>
    </source>
</evidence>
<evidence type="ECO:0000313" key="3">
    <source>
        <dbReference type="Proteomes" id="UP000059680"/>
    </source>
</evidence>
<dbReference type="GO" id="GO:0043565">
    <property type="term" value="F:sequence-specific DNA binding"/>
    <property type="evidence" value="ECO:0000318"/>
    <property type="project" value="GO_Central"/>
</dbReference>
<dbReference type="STRING" id="39947.A0A0P0VKU1"/>
<reference evidence="3" key="1">
    <citation type="journal article" date="2005" name="Nature">
        <title>The map-based sequence of the rice genome.</title>
        <authorList>
            <consortium name="International rice genome sequencing project (IRGSP)"/>
            <person name="Matsumoto T."/>
            <person name="Wu J."/>
            <person name="Kanamori H."/>
            <person name="Katayose Y."/>
            <person name="Fujisawa M."/>
            <person name="Namiki N."/>
            <person name="Mizuno H."/>
            <person name="Yamamoto K."/>
            <person name="Antonio B.A."/>
            <person name="Baba T."/>
            <person name="Sakata K."/>
            <person name="Nagamura Y."/>
            <person name="Aoki H."/>
            <person name="Arikawa K."/>
            <person name="Arita K."/>
            <person name="Bito T."/>
            <person name="Chiden Y."/>
            <person name="Fujitsuka N."/>
            <person name="Fukunaka R."/>
            <person name="Hamada M."/>
            <person name="Harada C."/>
            <person name="Hayashi A."/>
            <person name="Hijishita S."/>
            <person name="Honda M."/>
            <person name="Hosokawa S."/>
            <person name="Ichikawa Y."/>
            <person name="Idonuma A."/>
            <person name="Iijima M."/>
            <person name="Ikeda M."/>
            <person name="Ikeno M."/>
            <person name="Ito K."/>
            <person name="Ito S."/>
            <person name="Ito T."/>
            <person name="Ito Y."/>
            <person name="Ito Y."/>
            <person name="Iwabuchi A."/>
            <person name="Kamiya K."/>
            <person name="Karasawa W."/>
            <person name="Kurita K."/>
            <person name="Katagiri S."/>
            <person name="Kikuta A."/>
            <person name="Kobayashi H."/>
            <person name="Kobayashi N."/>
            <person name="Machita K."/>
            <person name="Maehara T."/>
            <person name="Masukawa M."/>
            <person name="Mizubayashi T."/>
            <person name="Mukai Y."/>
            <person name="Nagasaki H."/>
            <person name="Nagata Y."/>
            <person name="Naito S."/>
            <person name="Nakashima M."/>
            <person name="Nakama Y."/>
            <person name="Nakamichi Y."/>
            <person name="Nakamura M."/>
            <person name="Meguro A."/>
            <person name="Negishi M."/>
            <person name="Ohta I."/>
            <person name="Ohta T."/>
            <person name="Okamoto M."/>
            <person name="Ono N."/>
            <person name="Saji S."/>
            <person name="Sakaguchi M."/>
            <person name="Sakai K."/>
            <person name="Shibata M."/>
            <person name="Shimokawa T."/>
            <person name="Song J."/>
            <person name="Takazaki Y."/>
            <person name="Terasawa K."/>
            <person name="Tsugane M."/>
            <person name="Tsuji K."/>
            <person name="Ueda S."/>
            <person name="Waki K."/>
            <person name="Yamagata H."/>
            <person name="Yamamoto M."/>
            <person name="Yamamoto S."/>
            <person name="Yamane H."/>
            <person name="Yoshiki S."/>
            <person name="Yoshihara R."/>
            <person name="Yukawa K."/>
            <person name="Zhong H."/>
            <person name="Yano M."/>
            <person name="Yuan Q."/>
            <person name="Ouyang S."/>
            <person name="Liu J."/>
            <person name="Jones K.M."/>
            <person name="Gansberger K."/>
            <person name="Moffat K."/>
            <person name="Hill J."/>
            <person name="Bera J."/>
            <person name="Fadrosh D."/>
            <person name="Jin S."/>
            <person name="Johri S."/>
            <person name="Kim M."/>
            <person name="Overton L."/>
            <person name="Reardon M."/>
            <person name="Tsitrin T."/>
            <person name="Vuong H."/>
            <person name="Weaver B."/>
            <person name="Ciecko A."/>
            <person name="Tallon L."/>
            <person name="Jackson J."/>
            <person name="Pai G."/>
            <person name="Aken S.V."/>
            <person name="Utterback T."/>
            <person name="Reidmuller S."/>
            <person name="Feldblyum T."/>
            <person name="Hsiao J."/>
            <person name="Zismann V."/>
            <person name="Iobst S."/>
            <person name="de Vazeille A.R."/>
            <person name="Buell C.R."/>
            <person name="Ying K."/>
            <person name="Li Y."/>
            <person name="Lu T."/>
            <person name="Huang Y."/>
            <person name="Zhao Q."/>
            <person name="Feng Q."/>
            <person name="Zhang L."/>
            <person name="Zhu J."/>
            <person name="Weng Q."/>
            <person name="Mu J."/>
            <person name="Lu Y."/>
            <person name="Fan D."/>
            <person name="Liu Y."/>
            <person name="Guan J."/>
            <person name="Zhang Y."/>
            <person name="Yu S."/>
            <person name="Liu X."/>
            <person name="Zhang Y."/>
            <person name="Hong G."/>
            <person name="Han B."/>
            <person name="Choisne N."/>
            <person name="Demange N."/>
            <person name="Orjeda G."/>
            <person name="Samain S."/>
            <person name="Cattolico L."/>
            <person name="Pelletier E."/>
            <person name="Couloux A."/>
            <person name="Segurens B."/>
            <person name="Wincker P."/>
            <person name="D'Hont A."/>
            <person name="Scarpelli C."/>
            <person name="Weissenbach J."/>
            <person name="Salanoubat M."/>
            <person name="Quetier F."/>
            <person name="Yu Y."/>
            <person name="Kim H.R."/>
            <person name="Rambo T."/>
            <person name="Currie J."/>
            <person name="Collura K."/>
            <person name="Luo M."/>
            <person name="Yang T."/>
            <person name="Ammiraju J.S.S."/>
            <person name="Engler F."/>
            <person name="Soderlund C."/>
            <person name="Wing R.A."/>
            <person name="Palmer L.E."/>
            <person name="de la Bastide M."/>
            <person name="Spiegel L."/>
            <person name="Nascimento L."/>
            <person name="Zutavern T."/>
            <person name="O'Shaughnessy A."/>
            <person name="Dike S."/>
            <person name="Dedhia N."/>
            <person name="Preston R."/>
            <person name="Balija V."/>
            <person name="McCombie W.R."/>
            <person name="Chow T."/>
            <person name="Chen H."/>
            <person name="Chung M."/>
            <person name="Chen C."/>
            <person name="Shaw J."/>
            <person name="Wu H."/>
            <person name="Hsiao K."/>
            <person name="Chao Y."/>
            <person name="Chu M."/>
            <person name="Cheng C."/>
            <person name="Hour A."/>
            <person name="Lee P."/>
            <person name="Lin S."/>
            <person name="Lin Y."/>
            <person name="Liou J."/>
            <person name="Liu S."/>
            <person name="Hsing Y."/>
            <person name="Raghuvanshi S."/>
            <person name="Mohanty A."/>
            <person name="Bharti A.K."/>
            <person name="Gaur A."/>
            <person name="Gupta V."/>
            <person name="Kumar D."/>
            <person name="Ravi V."/>
            <person name="Vij S."/>
            <person name="Kapur A."/>
            <person name="Khurana P."/>
            <person name="Khurana P."/>
            <person name="Khurana J.P."/>
            <person name="Tyagi A.K."/>
            <person name="Gaikwad K."/>
            <person name="Singh A."/>
            <person name="Dalal V."/>
            <person name="Srivastava S."/>
            <person name="Dixit A."/>
            <person name="Pal A.K."/>
            <person name="Ghazi I.A."/>
            <person name="Yadav M."/>
            <person name="Pandit A."/>
            <person name="Bhargava A."/>
            <person name="Sureshbabu K."/>
            <person name="Batra K."/>
            <person name="Sharma T.R."/>
            <person name="Mohapatra T."/>
            <person name="Singh N.K."/>
            <person name="Messing J."/>
            <person name="Nelson A.B."/>
            <person name="Fuks G."/>
            <person name="Kavchok S."/>
            <person name="Keizer G."/>
            <person name="Linton E."/>
            <person name="Llaca V."/>
            <person name="Song R."/>
            <person name="Tanyolac B."/>
            <person name="Young S."/>
            <person name="Ho-Il K."/>
            <person name="Hahn J.H."/>
            <person name="Sangsakoo G."/>
            <person name="Vanavichit A."/>
            <person name="de Mattos Luiz.A.T."/>
            <person name="Zimmer P.D."/>
            <person name="Malone G."/>
            <person name="Dellagostin O."/>
            <person name="de Oliveira A.C."/>
            <person name="Bevan M."/>
            <person name="Bancroft I."/>
            <person name="Minx P."/>
            <person name="Cordum H."/>
            <person name="Wilson R."/>
            <person name="Cheng Z."/>
            <person name="Jin W."/>
            <person name="Jiang J."/>
            <person name="Leong S.A."/>
            <person name="Iwama H."/>
            <person name="Gojobori T."/>
            <person name="Itoh T."/>
            <person name="Niimura Y."/>
            <person name="Fujii Y."/>
            <person name="Habara T."/>
            <person name="Sakai H."/>
            <person name="Sato Y."/>
            <person name="Wilson G."/>
            <person name="Kumar K."/>
            <person name="McCouch S."/>
            <person name="Juretic N."/>
            <person name="Hoen D."/>
            <person name="Wright S."/>
            <person name="Bruskiewich R."/>
            <person name="Bureau T."/>
            <person name="Miyao A."/>
            <person name="Hirochika H."/>
            <person name="Nishikawa T."/>
            <person name="Kadowaki K."/>
            <person name="Sugiura M."/>
            <person name="Burr B."/>
            <person name="Sasaki T."/>
        </authorList>
    </citation>
    <scope>NUCLEOTIDE SEQUENCE [LARGE SCALE GENOMIC DNA]</scope>
    <source>
        <strain evidence="3">cv. Nipponbare</strain>
    </source>
</reference>
<dbReference type="GO" id="GO:0006355">
    <property type="term" value="P:regulation of DNA-templated transcription"/>
    <property type="evidence" value="ECO:0000318"/>
    <property type="project" value="GO_Central"/>
</dbReference>
<feature type="non-terminal residue" evidence="2">
    <location>
        <position position="1"/>
    </location>
</feature>
<dbReference type="PaxDb" id="39947-A0A0P0VKU1"/>
<sequence>LNFIWECIVDETDLGHVIDELVGDADVVGAAGLGDAEHGGGEVEVEVLGLEAHVEQHVLPRHGLQHGPQRAHPLRRLPDARRGLLGGQPGLEEPLPDVRPRAPPRHRPGPRRRGRHRGRLRRHGRGRRRGAPRRQRRRRSQRRRRGDREPARRGLRPAALVPLPRRRRRATAKGEQEDETEMASTRLSLELGKVGIQSSPPCSSSSSAGHPTMQPAATATAAPGYGPRPRHMLTEVKPTAIKIPRATGRRRQPTPPLPPASSPPVDQSAQRGERERGGREIRGEIEGVDVDTLTCGDHVDPTMTQPPRRIKLGLKSPKDLK</sequence>
<reference evidence="2 3" key="3">
    <citation type="journal article" date="2013" name="Rice">
        <title>Improvement of the Oryza sativa Nipponbare reference genome using next generation sequence and optical map data.</title>
        <authorList>
            <person name="Kawahara Y."/>
            <person name="de la Bastide M."/>
            <person name="Hamilton J.P."/>
            <person name="Kanamori H."/>
            <person name="McCombie W.R."/>
            <person name="Ouyang S."/>
            <person name="Schwartz D.C."/>
            <person name="Tanaka T."/>
            <person name="Wu J."/>
            <person name="Zhou S."/>
            <person name="Childs K.L."/>
            <person name="Davidson R.M."/>
            <person name="Lin H."/>
            <person name="Quesada-Ocampo L."/>
            <person name="Vaillancourt B."/>
            <person name="Sakai H."/>
            <person name="Lee S.S."/>
            <person name="Kim J."/>
            <person name="Numa H."/>
            <person name="Itoh T."/>
            <person name="Buell C.R."/>
            <person name="Matsumoto T."/>
        </authorList>
    </citation>
    <scope>NUCLEOTIDE SEQUENCE [LARGE SCALE GENOMIC DNA]</scope>
    <source>
        <strain evidence="3">cv. Nipponbare</strain>
    </source>
</reference>
<gene>
    <name evidence="2" type="ordered locus">Os02g0578500</name>
    <name evidence="2" type="ORF">OSNPB_020578500</name>
</gene>
<organism evidence="2 3">
    <name type="scientific">Oryza sativa subsp. japonica</name>
    <name type="common">Rice</name>
    <dbReference type="NCBI Taxonomy" id="39947"/>
    <lineage>
        <taxon>Eukaryota</taxon>
        <taxon>Viridiplantae</taxon>
        <taxon>Streptophyta</taxon>
        <taxon>Embryophyta</taxon>
        <taxon>Tracheophyta</taxon>
        <taxon>Spermatophyta</taxon>
        <taxon>Magnoliopsida</taxon>
        <taxon>Liliopsida</taxon>
        <taxon>Poales</taxon>
        <taxon>Poaceae</taxon>
        <taxon>BOP clade</taxon>
        <taxon>Oryzoideae</taxon>
        <taxon>Oryzeae</taxon>
        <taxon>Oryzinae</taxon>
        <taxon>Oryza</taxon>
        <taxon>Oryza sativa</taxon>
    </lineage>
</organism>
<dbReference type="Gramene" id="Os02t0578500-00">
    <property type="protein sequence ID" value="Os02t0578500-00"/>
    <property type="gene ID" value="Os02g0578500"/>
</dbReference>
<feature type="compositionally biased region" description="Pro residues" evidence="1">
    <location>
        <begin position="253"/>
        <end position="262"/>
    </location>
</feature>
<accession>A0A0P0VKU1</accession>